<dbReference type="Gene3D" id="1.25.40.20">
    <property type="entry name" value="Ankyrin repeat-containing domain"/>
    <property type="match status" value="1"/>
</dbReference>
<keyword evidence="1" id="KW-0040">ANK repeat</keyword>
<dbReference type="InterPro" id="IPR036770">
    <property type="entry name" value="Ankyrin_rpt-contain_sf"/>
</dbReference>
<evidence type="ECO:0000313" key="4">
    <source>
        <dbReference type="Proteomes" id="UP000886520"/>
    </source>
</evidence>
<evidence type="ECO:0000256" key="1">
    <source>
        <dbReference type="PROSITE-ProRule" id="PRU00023"/>
    </source>
</evidence>
<sequence length="165" mass="17588">MATIHEAARAGDVVALLSFLDADALALNARDRHSRTPLHLASWAGHADVVHTLCCALSAGSGGFCKCFYSQGVNKAGKKAIDLAKDDECQRELQAVEASSQAVESMAKKTEAASEGGTKLELCMTENKDDQLEDPVSQGDVSPPKKKSKVQLSHLGTEQEFDESN</sequence>
<comment type="caution">
    <text evidence="3">The sequence shown here is derived from an EMBL/GenBank/DDBJ whole genome shotgun (WGS) entry which is preliminary data.</text>
</comment>
<protein>
    <submittedName>
        <fullName evidence="3">Uncharacterized protein</fullName>
    </submittedName>
</protein>
<proteinExistence type="predicted"/>
<feature type="repeat" description="ANK" evidence="1">
    <location>
        <begin position="33"/>
        <end position="53"/>
    </location>
</feature>
<dbReference type="EMBL" id="JABFUD020000009">
    <property type="protein sequence ID" value="KAI5075508.1"/>
    <property type="molecule type" value="Genomic_DNA"/>
</dbReference>
<dbReference type="Pfam" id="PF00023">
    <property type="entry name" value="Ank"/>
    <property type="match status" value="1"/>
</dbReference>
<accession>A0A9D4UWU2</accession>
<dbReference type="SUPFAM" id="SSF48403">
    <property type="entry name" value="Ankyrin repeat"/>
    <property type="match status" value="1"/>
</dbReference>
<name>A0A9D4UWU2_ADICA</name>
<dbReference type="Proteomes" id="UP000886520">
    <property type="component" value="Chromosome 9"/>
</dbReference>
<organism evidence="3 4">
    <name type="scientific">Adiantum capillus-veneris</name>
    <name type="common">Maidenhair fern</name>
    <dbReference type="NCBI Taxonomy" id="13818"/>
    <lineage>
        <taxon>Eukaryota</taxon>
        <taxon>Viridiplantae</taxon>
        <taxon>Streptophyta</taxon>
        <taxon>Embryophyta</taxon>
        <taxon>Tracheophyta</taxon>
        <taxon>Polypodiopsida</taxon>
        <taxon>Polypodiidae</taxon>
        <taxon>Polypodiales</taxon>
        <taxon>Pteridineae</taxon>
        <taxon>Pteridaceae</taxon>
        <taxon>Vittarioideae</taxon>
        <taxon>Adiantum</taxon>
    </lineage>
</organism>
<dbReference type="PROSITE" id="PS50088">
    <property type="entry name" value="ANK_REPEAT"/>
    <property type="match status" value="1"/>
</dbReference>
<dbReference type="PROSITE" id="PS50297">
    <property type="entry name" value="ANK_REP_REGION"/>
    <property type="match status" value="1"/>
</dbReference>
<evidence type="ECO:0000256" key="2">
    <source>
        <dbReference type="SAM" id="MobiDB-lite"/>
    </source>
</evidence>
<feature type="region of interest" description="Disordered" evidence="2">
    <location>
        <begin position="126"/>
        <end position="165"/>
    </location>
</feature>
<dbReference type="OrthoDB" id="539213at2759"/>
<dbReference type="AlphaFoldDB" id="A0A9D4UWU2"/>
<evidence type="ECO:0000313" key="3">
    <source>
        <dbReference type="EMBL" id="KAI5075508.1"/>
    </source>
</evidence>
<keyword evidence="4" id="KW-1185">Reference proteome</keyword>
<dbReference type="InterPro" id="IPR002110">
    <property type="entry name" value="Ankyrin_rpt"/>
</dbReference>
<gene>
    <name evidence="3" type="ORF">GOP47_0009584</name>
</gene>
<reference evidence="3" key="1">
    <citation type="submission" date="2021-01" db="EMBL/GenBank/DDBJ databases">
        <title>Adiantum capillus-veneris genome.</title>
        <authorList>
            <person name="Fang Y."/>
            <person name="Liao Q."/>
        </authorList>
    </citation>
    <scope>NUCLEOTIDE SEQUENCE</scope>
    <source>
        <strain evidence="3">H3</strain>
        <tissue evidence="3">Leaf</tissue>
    </source>
</reference>